<dbReference type="GO" id="GO:0046872">
    <property type="term" value="F:metal ion binding"/>
    <property type="evidence" value="ECO:0007669"/>
    <property type="project" value="UniProtKB-KW"/>
</dbReference>
<evidence type="ECO:0000256" key="1">
    <source>
        <dbReference type="ARBA" id="ARBA00001966"/>
    </source>
</evidence>
<dbReference type="GO" id="GO:0003994">
    <property type="term" value="F:aconitate hydratase activity"/>
    <property type="evidence" value="ECO:0007669"/>
    <property type="project" value="UniProtKB-EC"/>
</dbReference>
<keyword evidence="8 10" id="KW-0456">Lyase</keyword>
<dbReference type="GO" id="GO:0006099">
    <property type="term" value="P:tricarboxylic acid cycle"/>
    <property type="evidence" value="ECO:0007669"/>
    <property type="project" value="UniProtKB-UniPathway"/>
</dbReference>
<evidence type="ECO:0000256" key="4">
    <source>
        <dbReference type="ARBA" id="ARBA00022485"/>
    </source>
</evidence>
<evidence type="ECO:0000259" key="11">
    <source>
        <dbReference type="Pfam" id="PF00330"/>
    </source>
</evidence>
<comment type="caution">
    <text evidence="13">The sequence shown here is derived from an EMBL/GenBank/DDBJ whole genome shotgun (WGS) entry which is preliminary data.</text>
</comment>
<dbReference type="Proteomes" id="UP000216857">
    <property type="component" value="Unassembled WGS sequence"/>
</dbReference>
<dbReference type="PROSITE" id="PS01244">
    <property type="entry name" value="ACONITASE_2"/>
    <property type="match status" value="1"/>
</dbReference>
<dbReference type="InterPro" id="IPR015931">
    <property type="entry name" value="Acnase/IPM_dHydase_lsu_aba_1/3"/>
</dbReference>
<dbReference type="PRINTS" id="PR00415">
    <property type="entry name" value="ACONITASE"/>
</dbReference>
<dbReference type="EC" id="4.2.1.3" evidence="10"/>
<protein>
    <recommendedName>
        <fullName evidence="10">Aconitate hydratase</fullName>
        <shortName evidence="10">Aconitase</shortName>
        <ecNumber evidence="10">4.2.1.3</ecNumber>
    </recommendedName>
</protein>
<keyword evidence="7 10" id="KW-0411">Iron-sulfur</keyword>
<evidence type="ECO:0000256" key="5">
    <source>
        <dbReference type="ARBA" id="ARBA00022723"/>
    </source>
</evidence>
<gene>
    <name evidence="13" type="ORF">CAL26_03705</name>
</gene>
<dbReference type="PROSITE" id="PS00450">
    <property type="entry name" value="ACONITASE_1"/>
    <property type="match status" value="1"/>
</dbReference>
<dbReference type="OrthoDB" id="9764318at2"/>
<comment type="catalytic activity">
    <reaction evidence="9 10">
        <text>citrate = D-threo-isocitrate</text>
        <dbReference type="Rhea" id="RHEA:10336"/>
        <dbReference type="ChEBI" id="CHEBI:15562"/>
        <dbReference type="ChEBI" id="CHEBI:16947"/>
        <dbReference type="EC" id="4.2.1.3"/>
    </reaction>
</comment>
<dbReference type="SUPFAM" id="SSF53732">
    <property type="entry name" value="Aconitase iron-sulfur domain"/>
    <property type="match status" value="1"/>
</dbReference>
<dbReference type="NCBIfam" id="NF006757">
    <property type="entry name" value="PRK09277.1"/>
    <property type="match status" value="1"/>
</dbReference>
<comment type="function">
    <text evidence="10">Catalyzes the isomerization of citrate to isocitrate via cis-aconitate.</text>
</comment>
<feature type="domain" description="Aconitase/3-isopropylmalate dehydratase large subunit alpha/beta/alpha" evidence="11">
    <location>
        <begin position="76"/>
        <end position="549"/>
    </location>
</feature>
<evidence type="ECO:0000313" key="13">
    <source>
        <dbReference type="EMBL" id="OZI26444.1"/>
    </source>
</evidence>
<name>A0A261RMZ9_9BORD</name>
<evidence type="ECO:0000256" key="10">
    <source>
        <dbReference type="RuleBase" id="RU361275"/>
    </source>
</evidence>
<dbReference type="Gene3D" id="3.20.19.10">
    <property type="entry name" value="Aconitase, domain 4"/>
    <property type="match status" value="1"/>
</dbReference>
<evidence type="ECO:0000256" key="9">
    <source>
        <dbReference type="ARBA" id="ARBA00023501"/>
    </source>
</evidence>
<dbReference type="NCBIfam" id="TIGR01341">
    <property type="entry name" value="aconitase_1"/>
    <property type="match status" value="1"/>
</dbReference>
<dbReference type="RefSeq" id="WP_094845546.1">
    <property type="nucleotide sequence ID" value="NZ_NEVJ01000001.1"/>
</dbReference>
<comment type="pathway">
    <text evidence="2">Carbohydrate metabolism; tricarboxylic acid cycle; isocitrate from oxaloacetate: step 2/2.</text>
</comment>
<dbReference type="InterPro" id="IPR006249">
    <property type="entry name" value="Aconitase/IRP2"/>
</dbReference>
<dbReference type="InterPro" id="IPR036008">
    <property type="entry name" value="Aconitase_4Fe-4S_dom"/>
</dbReference>
<accession>A0A261RMZ9</accession>
<dbReference type="Gene3D" id="3.30.499.10">
    <property type="entry name" value="Aconitase, domain 3"/>
    <property type="match status" value="2"/>
</dbReference>
<dbReference type="Gene3D" id="6.10.190.10">
    <property type="match status" value="1"/>
</dbReference>
<evidence type="ECO:0000256" key="2">
    <source>
        <dbReference type="ARBA" id="ARBA00004717"/>
    </source>
</evidence>
<dbReference type="InterPro" id="IPR015928">
    <property type="entry name" value="Aconitase/3IPM_dehydase_swvl"/>
</dbReference>
<organism evidence="13 14">
    <name type="scientific">Bordetella genomosp. 9</name>
    <dbReference type="NCBI Taxonomy" id="1416803"/>
    <lineage>
        <taxon>Bacteria</taxon>
        <taxon>Pseudomonadati</taxon>
        <taxon>Pseudomonadota</taxon>
        <taxon>Betaproteobacteria</taxon>
        <taxon>Burkholderiales</taxon>
        <taxon>Alcaligenaceae</taxon>
        <taxon>Bordetella</taxon>
    </lineage>
</organism>
<keyword evidence="14" id="KW-1185">Reference proteome</keyword>
<comment type="cofactor">
    <cofactor evidence="1">
        <name>[4Fe-4S] cluster</name>
        <dbReference type="ChEBI" id="CHEBI:49883"/>
    </cofactor>
</comment>
<dbReference type="Pfam" id="PF00694">
    <property type="entry name" value="Aconitase_C"/>
    <property type="match status" value="1"/>
</dbReference>
<dbReference type="PANTHER" id="PTHR11670">
    <property type="entry name" value="ACONITASE/IRON-RESPONSIVE ELEMENT FAMILY MEMBER"/>
    <property type="match status" value="1"/>
</dbReference>
<dbReference type="UniPathway" id="UPA00223">
    <property type="reaction ID" value="UER00718"/>
</dbReference>
<dbReference type="SUPFAM" id="SSF52016">
    <property type="entry name" value="LeuD/IlvD-like"/>
    <property type="match status" value="1"/>
</dbReference>
<dbReference type="AlphaFoldDB" id="A0A261RMZ9"/>
<keyword evidence="5" id="KW-0479">Metal-binding</keyword>
<evidence type="ECO:0000259" key="12">
    <source>
        <dbReference type="Pfam" id="PF00694"/>
    </source>
</evidence>
<evidence type="ECO:0000256" key="3">
    <source>
        <dbReference type="ARBA" id="ARBA00007185"/>
    </source>
</evidence>
<dbReference type="InterPro" id="IPR001030">
    <property type="entry name" value="Acoase/IPM_deHydtase_lsu_aba"/>
</dbReference>
<dbReference type="EMBL" id="NEVJ01000001">
    <property type="protein sequence ID" value="OZI26444.1"/>
    <property type="molecule type" value="Genomic_DNA"/>
</dbReference>
<sequence>MAFQPAHTLRPLSIEGSPDSRYYSLPVLEEMGLGKISRLPHSIRVILESVLRNLNGASVQEHHLRQLAGWQPNGERSGEVPFVVSRIVAPDSSGVPLLADLAAMREAAAELGMVPGDIEPLVPVDLVVDHSIIVEHAGSADALKLNMEIEYERNAERYSFLKWAANAFKAFRIFPPGSGIVHQVNLENLARGVHQKNGVTYFDSLVGTDSHTPMVNGIGVLGWGVGGIEAEAAMLGEPMYLVAPDVIGVELTGAPAPGIVATDIVLTVVQALRARKVVGKFVEFFGPGAAALTAPDRATISNMAPEYGATAAFFPVDANTLDYLKATGRTKAEIAALKAYFQAQGMFGMPSLGQIDYTDIVHIDLASVVPSVAGPSRPQDRIALGDLKEKVRALLPQEASAGPGAGKALRNGDIVLAAITSCTNTSNPQLMLAAGILARKAVEKGLRAAPQVKTSFTPGSRVVTSYLQATGLAQYLDALGFNVAGYGCATCMGNSGPLDAKILEQINAGNLTVAAVLSGNRNFEARIHQAIKANFLMSPPLVVAFAIAGKADFDPASDALGVGPDGKKVYLADLWPTAGEMAQVLPVAQDPQHVLAIYAQTGRNNDLWEALPAPKGDLFVWNDSSTYLKRPPFFDGVTLDIPSKGEIKGARALAILGDSVTTDHINPGGSIPSESESGKFLISLGVQPRDFNSYISRRAQDRVMVRSSFANVRIRNLMVDEVGSVTLHQPDGQRMSIFEAATQYAAEGVPMIVFAGEEYGNGSSRDWAAKGPSLLGVRAVIARSFERIHRSNLVGMGILPLELPEGVSAQTLGLVGDETFDVDGNMDHVRTGQVLDLLIHRRDGETVRVPLRARIDSAIEEAYFRNGGILPYVLRQRLARHVGGAGHA</sequence>
<dbReference type="InterPro" id="IPR018136">
    <property type="entry name" value="Aconitase_4Fe-4S_BS"/>
</dbReference>
<evidence type="ECO:0000256" key="8">
    <source>
        <dbReference type="ARBA" id="ARBA00023239"/>
    </source>
</evidence>
<comment type="similarity">
    <text evidence="3 10">Belongs to the aconitase/IPM isomerase family.</text>
</comment>
<feature type="domain" description="Aconitase A/isopropylmalate dehydratase small subunit swivel" evidence="12">
    <location>
        <begin position="679"/>
        <end position="805"/>
    </location>
</feature>
<dbReference type="NCBIfam" id="NF009520">
    <property type="entry name" value="PRK12881.1"/>
    <property type="match status" value="1"/>
</dbReference>
<keyword evidence="4 10" id="KW-0004">4Fe-4S</keyword>
<dbReference type="FunFam" id="3.20.19.10:FF:000001">
    <property type="entry name" value="Aconitate hydratase"/>
    <property type="match status" value="1"/>
</dbReference>
<dbReference type="InterPro" id="IPR000573">
    <property type="entry name" value="AconitaseA/IPMdHydase_ssu_swvl"/>
</dbReference>
<reference evidence="13" key="1">
    <citation type="submission" date="2017-05" db="EMBL/GenBank/DDBJ databases">
        <title>Complete and WGS of Bordetella genogroups.</title>
        <authorList>
            <person name="Spilker T."/>
            <person name="Lipuma J."/>
        </authorList>
    </citation>
    <scope>NUCLEOTIDE SEQUENCE</scope>
    <source>
        <strain evidence="13">AU21707</strain>
    </source>
</reference>
<dbReference type="GO" id="GO:0051539">
    <property type="term" value="F:4 iron, 4 sulfur cluster binding"/>
    <property type="evidence" value="ECO:0007669"/>
    <property type="project" value="UniProtKB-KW"/>
</dbReference>
<evidence type="ECO:0000256" key="6">
    <source>
        <dbReference type="ARBA" id="ARBA00023004"/>
    </source>
</evidence>
<keyword evidence="6 10" id="KW-0408">Iron</keyword>
<evidence type="ECO:0000256" key="7">
    <source>
        <dbReference type="ARBA" id="ARBA00023014"/>
    </source>
</evidence>
<evidence type="ECO:0000313" key="14">
    <source>
        <dbReference type="Proteomes" id="UP000216857"/>
    </source>
</evidence>
<dbReference type="Pfam" id="PF00330">
    <property type="entry name" value="Aconitase"/>
    <property type="match status" value="1"/>
</dbReference>
<proteinExistence type="inferred from homology"/>